<organism evidence="2 3">
    <name type="scientific">Mycena alexandri</name>
    <dbReference type="NCBI Taxonomy" id="1745969"/>
    <lineage>
        <taxon>Eukaryota</taxon>
        <taxon>Fungi</taxon>
        <taxon>Dikarya</taxon>
        <taxon>Basidiomycota</taxon>
        <taxon>Agaricomycotina</taxon>
        <taxon>Agaricomycetes</taxon>
        <taxon>Agaricomycetidae</taxon>
        <taxon>Agaricales</taxon>
        <taxon>Marasmiineae</taxon>
        <taxon>Mycenaceae</taxon>
        <taxon>Mycena</taxon>
    </lineage>
</organism>
<gene>
    <name evidence="2" type="ORF">C8F04DRAFT_956818</name>
</gene>
<evidence type="ECO:0000256" key="1">
    <source>
        <dbReference type="SAM" id="MobiDB-lite"/>
    </source>
</evidence>
<evidence type="ECO:0000313" key="3">
    <source>
        <dbReference type="Proteomes" id="UP001218188"/>
    </source>
</evidence>
<evidence type="ECO:0000313" key="2">
    <source>
        <dbReference type="EMBL" id="KAJ7034173.1"/>
    </source>
</evidence>
<feature type="region of interest" description="Disordered" evidence="1">
    <location>
        <begin position="224"/>
        <end position="247"/>
    </location>
</feature>
<dbReference type="EMBL" id="JARJCM010000059">
    <property type="protein sequence ID" value="KAJ7034173.1"/>
    <property type="molecule type" value="Genomic_DNA"/>
</dbReference>
<proteinExistence type="predicted"/>
<accession>A0AAD6SXK0</accession>
<comment type="caution">
    <text evidence="2">The sequence shown here is derived from an EMBL/GenBank/DDBJ whole genome shotgun (WGS) entry which is preliminary data.</text>
</comment>
<protein>
    <submittedName>
        <fullName evidence="2">Uncharacterized protein</fullName>
    </submittedName>
</protein>
<keyword evidence="3" id="KW-1185">Reference proteome</keyword>
<name>A0AAD6SXK0_9AGAR</name>
<dbReference type="AlphaFoldDB" id="A0AAD6SXK0"/>
<reference evidence="2" key="1">
    <citation type="submission" date="2023-03" db="EMBL/GenBank/DDBJ databases">
        <title>Massive genome expansion in bonnet fungi (Mycena s.s.) driven by repeated elements and novel gene families across ecological guilds.</title>
        <authorList>
            <consortium name="Lawrence Berkeley National Laboratory"/>
            <person name="Harder C.B."/>
            <person name="Miyauchi S."/>
            <person name="Viragh M."/>
            <person name="Kuo A."/>
            <person name="Thoen E."/>
            <person name="Andreopoulos B."/>
            <person name="Lu D."/>
            <person name="Skrede I."/>
            <person name="Drula E."/>
            <person name="Henrissat B."/>
            <person name="Morin E."/>
            <person name="Kohler A."/>
            <person name="Barry K."/>
            <person name="LaButti K."/>
            <person name="Morin E."/>
            <person name="Salamov A."/>
            <person name="Lipzen A."/>
            <person name="Mereny Z."/>
            <person name="Hegedus B."/>
            <person name="Baldrian P."/>
            <person name="Stursova M."/>
            <person name="Weitz H."/>
            <person name="Taylor A."/>
            <person name="Grigoriev I.V."/>
            <person name="Nagy L.G."/>
            <person name="Martin F."/>
            <person name="Kauserud H."/>
        </authorList>
    </citation>
    <scope>NUCLEOTIDE SEQUENCE</scope>
    <source>
        <strain evidence="2">CBHHK200</strain>
    </source>
</reference>
<dbReference type="Proteomes" id="UP001218188">
    <property type="component" value="Unassembled WGS sequence"/>
</dbReference>
<sequence>MTKGQEALVVGWDESVGPAGQRVLDTLFVQLLNLPTERTINIPGLPPNVVPLVRTSSHITVLLEDDSLLSVVREQVTSLLNFSITDYTAQGKSRHQNPVDLTNCKDHKAYYVALSRATTAAGTIILQDFSSDKITCGMAGYLRQKLHELEQLDEITRLQFAGTLPRFVTGLYRRQLIRSYTTWKSNAEDPVHFHPCMRRTVSDKVGNDLDRSFDDYAEWAPSGVKSRKRPRQIGTDSGNADSVKPSARKKWKNDYKVGPERFSSIISAPAIVPVGFIWDASDHSCGYDAMLTILTNVWRDNPPQWSSVFRATSPLLAAFTPLIQEAANGMQTMEQARDALRIIMHDMQPESFPYGPVGTTIDRIVSVLLPVDNTHAVGRLSCGSCGYISQDPLPMFNPYVCAIPTPAQSRRYPEGILLTTWLGEHLTRSVVRCPTCRLNGSRARLAVMFEMESVPPLFVVSLDKDGIIYSRTVSFDMGGEMSVLRLRGVIYSGWGHFTARYISLNGVVWYHDGILTGRSCVEEGNLDTLSTDFLVSARGRRAINLIYAKG</sequence>